<keyword evidence="1" id="KW-0812">Transmembrane</keyword>
<sequence>MKVLLTVFPVACLMFQLSHNLCLLIVLDKNFRFMRPAMLHLGVLYMVGNILMASNLQFFVVERYCAYKYMRTYESWGSRLAWTLFTLTTTIATLTCYLVMIYGYRLVAINMENGPLSIFEYMLESMPVLPIITLPPCAFGAVFLAVKVRALHKQNQAIHSNRFDFSLSTKATVSETYQFLPGLLFLGYLHSSIAMSYYVLCGYRVYRIRAYGEADVLQFLIQQFQYIVVEAYGFFFMIYSFRTMPALRRALYEDFYWLFGREEDVGKTLGPGRVVNDEDGDERFKHLVNMWDQNFVQSNK</sequence>
<dbReference type="Proteomes" id="UP000582659">
    <property type="component" value="Unassembled WGS sequence"/>
</dbReference>
<feature type="transmembrane region" description="Helical" evidence="1">
    <location>
        <begin position="179"/>
        <end position="200"/>
    </location>
</feature>
<feature type="transmembrane region" description="Helical" evidence="1">
    <location>
        <begin position="127"/>
        <end position="146"/>
    </location>
</feature>
<keyword evidence="1" id="KW-1133">Transmembrane helix</keyword>
<comment type="caution">
    <text evidence="2">The sequence shown here is derived from an EMBL/GenBank/DDBJ whole genome shotgun (WGS) entry which is preliminary data.</text>
</comment>
<feature type="transmembrane region" description="Helical" evidence="1">
    <location>
        <begin position="42"/>
        <end position="61"/>
    </location>
</feature>
<reference evidence="2" key="1">
    <citation type="submission" date="2020-09" db="EMBL/GenBank/DDBJ databases">
        <authorList>
            <person name="Kikuchi T."/>
        </authorList>
    </citation>
    <scope>NUCLEOTIDE SEQUENCE</scope>
    <source>
        <strain evidence="2">Ka4C1</strain>
    </source>
</reference>
<proteinExistence type="predicted"/>
<evidence type="ECO:0000256" key="1">
    <source>
        <dbReference type="SAM" id="Phobius"/>
    </source>
</evidence>
<gene>
    <name evidence="2" type="ORF">BXYJ_LOCUS13823</name>
</gene>
<evidence type="ECO:0000313" key="2">
    <source>
        <dbReference type="EMBL" id="CAD5233732.1"/>
    </source>
</evidence>
<name>A0A7I8X4C1_BURXY</name>
<accession>A0A7I8X4C1</accession>
<dbReference type="AlphaFoldDB" id="A0A7I8X4C1"/>
<feature type="transmembrane region" description="Helical" evidence="1">
    <location>
        <begin position="220"/>
        <end position="241"/>
    </location>
</feature>
<evidence type="ECO:0000313" key="3">
    <source>
        <dbReference type="Proteomes" id="UP000659654"/>
    </source>
</evidence>
<keyword evidence="1" id="KW-0472">Membrane</keyword>
<keyword evidence="3" id="KW-1185">Reference proteome</keyword>
<protein>
    <submittedName>
        <fullName evidence="2">(pine wood nematode) hypothetical protein</fullName>
    </submittedName>
</protein>
<dbReference type="EMBL" id="CAJFDI010000006">
    <property type="protein sequence ID" value="CAD5233732.1"/>
    <property type="molecule type" value="Genomic_DNA"/>
</dbReference>
<organism evidence="2 3">
    <name type="scientific">Bursaphelenchus xylophilus</name>
    <name type="common">Pinewood nematode worm</name>
    <name type="synonym">Aphelenchoides xylophilus</name>
    <dbReference type="NCBI Taxonomy" id="6326"/>
    <lineage>
        <taxon>Eukaryota</taxon>
        <taxon>Metazoa</taxon>
        <taxon>Ecdysozoa</taxon>
        <taxon>Nematoda</taxon>
        <taxon>Chromadorea</taxon>
        <taxon>Rhabditida</taxon>
        <taxon>Tylenchina</taxon>
        <taxon>Tylenchomorpha</taxon>
        <taxon>Aphelenchoidea</taxon>
        <taxon>Aphelenchoididae</taxon>
        <taxon>Bursaphelenchus</taxon>
    </lineage>
</organism>
<feature type="transmembrane region" description="Helical" evidence="1">
    <location>
        <begin position="82"/>
        <end position="107"/>
    </location>
</feature>
<dbReference type="Proteomes" id="UP000659654">
    <property type="component" value="Unassembled WGS sequence"/>
</dbReference>
<dbReference type="EMBL" id="CAJFCV020000006">
    <property type="protein sequence ID" value="CAG9129079.1"/>
    <property type="molecule type" value="Genomic_DNA"/>
</dbReference>
<dbReference type="OrthoDB" id="10550135at2759"/>